<dbReference type="Pfam" id="PF21361">
    <property type="entry name" value="Sina_ZnF"/>
    <property type="match status" value="1"/>
</dbReference>
<dbReference type="AlphaFoldDB" id="A0A8K0DEB7"/>
<reference evidence="6" key="1">
    <citation type="submission" date="2019-08" db="EMBL/GenBank/DDBJ databases">
        <title>The genome of the North American firefly Photinus pyralis.</title>
        <authorList>
            <consortium name="Photinus pyralis genome working group"/>
            <person name="Fallon T.R."/>
            <person name="Sander Lower S.E."/>
            <person name="Weng J.-K."/>
        </authorList>
    </citation>
    <scope>NUCLEOTIDE SEQUENCE</scope>
    <source>
        <strain evidence="6">TRF0915ILg1</strain>
        <tissue evidence="6">Whole body</tissue>
    </source>
</reference>
<dbReference type="UniPathway" id="UPA00143"/>
<dbReference type="PANTHER" id="PTHR45877">
    <property type="entry name" value="E3 UBIQUITIN-PROTEIN LIGASE SIAH2"/>
    <property type="match status" value="1"/>
</dbReference>
<dbReference type="GO" id="GO:0031624">
    <property type="term" value="F:ubiquitin conjugating enzyme binding"/>
    <property type="evidence" value="ECO:0007669"/>
    <property type="project" value="TreeGrafter"/>
</dbReference>
<evidence type="ECO:0000313" key="6">
    <source>
        <dbReference type="EMBL" id="KAF2901507.1"/>
    </source>
</evidence>
<proteinExistence type="predicted"/>
<dbReference type="InterPro" id="IPR013083">
    <property type="entry name" value="Znf_RING/FYVE/PHD"/>
</dbReference>
<dbReference type="GO" id="GO:0008270">
    <property type="term" value="F:zinc ion binding"/>
    <property type="evidence" value="ECO:0007669"/>
    <property type="project" value="UniProtKB-KW"/>
</dbReference>
<keyword evidence="1" id="KW-0479">Metal-binding</keyword>
<feature type="domain" description="SIAH-type" evidence="5">
    <location>
        <begin position="61"/>
        <end position="120"/>
    </location>
</feature>
<dbReference type="InterPro" id="IPR004162">
    <property type="entry name" value="SINA-like_animal"/>
</dbReference>
<accession>A0A8K0DEB7</accession>
<dbReference type="EMBL" id="VTPC01001572">
    <property type="protein sequence ID" value="KAF2901507.1"/>
    <property type="molecule type" value="Genomic_DNA"/>
</dbReference>
<dbReference type="GO" id="GO:0005737">
    <property type="term" value="C:cytoplasm"/>
    <property type="evidence" value="ECO:0007669"/>
    <property type="project" value="TreeGrafter"/>
</dbReference>
<keyword evidence="3" id="KW-0862">Zinc</keyword>
<dbReference type="InterPro" id="IPR013010">
    <property type="entry name" value="Znf_SIAH"/>
</dbReference>
<dbReference type="Proteomes" id="UP000801492">
    <property type="component" value="Unassembled WGS sequence"/>
</dbReference>
<name>A0A8K0DEB7_IGNLU</name>
<evidence type="ECO:0000256" key="1">
    <source>
        <dbReference type="ARBA" id="ARBA00022723"/>
    </source>
</evidence>
<dbReference type="SUPFAM" id="SSF49599">
    <property type="entry name" value="TRAF domain-like"/>
    <property type="match status" value="1"/>
</dbReference>
<evidence type="ECO:0000256" key="2">
    <source>
        <dbReference type="ARBA" id="ARBA00022771"/>
    </source>
</evidence>
<sequence>MAELNLGDGVMEKFRCFKCKDYLSVSPIVALPNGKSLCGLCYLSTEEITHKELVFEGFLKILLFPCKFKDGGCEERLKFDETQNHHAKCIYRLMKCPVSSSCSSKVCFKEMLVHISDCHSDVTATEMEFTLAVSDKDQSGVLLVCVHGVNLILKYNYNGSSGNLQYYLQHFNTDVQEMKVKITLINDVDSDYGFYLKEDPPSHFNESFYEDFSEIPNSKTLGLNNAFPLLNNPDFLKVIITLDIVKSDESEKQK</sequence>
<gene>
    <name evidence="6" type="ORF">ILUMI_04690</name>
</gene>
<dbReference type="GO" id="GO:0061630">
    <property type="term" value="F:ubiquitin protein ligase activity"/>
    <property type="evidence" value="ECO:0007669"/>
    <property type="project" value="TreeGrafter"/>
</dbReference>
<protein>
    <recommendedName>
        <fullName evidence="5">SIAH-type domain-containing protein</fullName>
    </recommendedName>
</protein>
<evidence type="ECO:0000259" key="5">
    <source>
        <dbReference type="PROSITE" id="PS51081"/>
    </source>
</evidence>
<evidence type="ECO:0000313" key="7">
    <source>
        <dbReference type="Proteomes" id="UP000801492"/>
    </source>
</evidence>
<keyword evidence="7" id="KW-1185">Reference proteome</keyword>
<dbReference type="GO" id="GO:0016567">
    <property type="term" value="P:protein ubiquitination"/>
    <property type="evidence" value="ECO:0007669"/>
    <property type="project" value="UniProtKB-UniPathway"/>
</dbReference>
<dbReference type="OrthoDB" id="6773876at2759"/>
<keyword evidence="2 4" id="KW-0863">Zinc-finger</keyword>
<dbReference type="PANTHER" id="PTHR45877:SF2">
    <property type="entry name" value="E3 UBIQUITIN-PROTEIN LIGASE SINA-RELATED"/>
    <property type="match status" value="1"/>
</dbReference>
<organism evidence="6 7">
    <name type="scientific">Ignelater luminosus</name>
    <name type="common">Cucubano</name>
    <name type="synonym">Pyrophorus luminosus</name>
    <dbReference type="NCBI Taxonomy" id="2038154"/>
    <lineage>
        <taxon>Eukaryota</taxon>
        <taxon>Metazoa</taxon>
        <taxon>Ecdysozoa</taxon>
        <taxon>Arthropoda</taxon>
        <taxon>Hexapoda</taxon>
        <taxon>Insecta</taxon>
        <taxon>Pterygota</taxon>
        <taxon>Neoptera</taxon>
        <taxon>Endopterygota</taxon>
        <taxon>Coleoptera</taxon>
        <taxon>Polyphaga</taxon>
        <taxon>Elateriformia</taxon>
        <taxon>Elateroidea</taxon>
        <taxon>Elateridae</taxon>
        <taxon>Agrypninae</taxon>
        <taxon>Pyrophorini</taxon>
        <taxon>Ignelater</taxon>
    </lineage>
</organism>
<dbReference type="PROSITE" id="PS51081">
    <property type="entry name" value="ZF_SIAH"/>
    <property type="match status" value="1"/>
</dbReference>
<evidence type="ECO:0000256" key="3">
    <source>
        <dbReference type="ARBA" id="ARBA00022833"/>
    </source>
</evidence>
<dbReference type="Gene3D" id="3.30.40.10">
    <property type="entry name" value="Zinc/RING finger domain, C3HC4 (zinc finger)"/>
    <property type="match status" value="1"/>
</dbReference>
<comment type="caution">
    <text evidence="6">The sequence shown here is derived from an EMBL/GenBank/DDBJ whole genome shotgun (WGS) entry which is preliminary data.</text>
</comment>
<evidence type="ECO:0000256" key="4">
    <source>
        <dbReference type="PROSITE-ProRule" id="PRU00455"/>
    </source>
</evidence>
<dbReference type="GO" id="GO:0043161">
    <property type="term" value="P:proteasome-mediated ubiquitin-dependent protein catabolic process"/>
    <property type="evidence" value="ECO:0007669"/>
    <property type="project" value="TreeGrafter"/>
</dbReference>